<dbReference type="Pfam" id="PF02801">
    <property type="entry name" value="Ketoacyl-synt_C"/>
    <property type="match status" value="2"/>
</dbReference>
<dbReference type="PANTHER" id="PTHR43775">
    <property type="entry name" value="FATTY ACID SYNTHASE"/>
    <property type="match status" value="1"/>
</dbReference>
<keyword evidence="2" id="KW-0596">Phosphopantetheine</keyword>
<dbReference type="InterPro" id="IPR006162">
    <property type="entry name" value="Ppantetheine_attach_site"/>
</dbReference>
<keyword evidence="6" id="KW-0511">Multifunctional enzyme</keyword>
<evidence type="ECO:0000256" key="6">
    <source>
        <dbReference type="ARBA" id="ARBA00023268"/>
    </source>
</evidence>
<dbReference type="Gene3D" id="3.40.366.10">
    <property type="entry name" value="Malonyl-Coenzyme A Acyl Carrier Protein, domain 2"/>
    <property type="match status" value="2"/>
</dbReference>
<dbReference type="SMART" id="SM00822">
    <property type="entry name" value="PKS_KR"/>
    <property type="match status" value="2"/>
</dbReference>
<dbReference type="GO" id="GO:0006633">
    <property type="term" value="P:fatty acid biosynthetic process"/>
    <property type="evidence" value="ECO:0007669"/>
    <property type="project" value="InterPro"/>
</dbReference>
<feature type="domain" description="Carrier" evidence="8">
    <location>
        <begin position="2927"/>
        <end position="3002"/>
    </location>
</feature>
<dbReference type="InterPro" id="IPR036736">
    <property type="entry name" value="ACP-like_sf"/>
</dbReference>
<evidence type="ECO:0000259" key="8">
    <source>
        <dbReference type="PROSITE" id="PS50075"/>
    </source>
</evidence>
<dbReference type="SMART" id="SM00827">
    <property type="entry name" value="PKS_AT"/>
    <property type="match status" value="2"/>
</dbReference>
<dbReference type="PANTHER" id="PTHR43775:SF51">
    <property type="entry name" value="INACTIVE PHENOLPHTHIOCEROL SYNTHESIS POLYKETIDE SYNTHASE TYPE I PKS1-RELATED"/>
    <property type="match status" value="1"/>
</dbReference>
<dbReference type="NCBIfam" id="NF045894">
    <property type="entry name" value="PKS_plus_SDR"/>
    <property type="match status" value="1"/>
</dbReference>
<dbReference type="InterPro" id="IPR020841">
    <property type="entry name" value="PKS_Beta-ketoAc_synthase_dom"/>
</dbReference>
<dbReference type="GO" id="GO:0004315">
    <property type="term" value="F:3-oxoacyl-[acyl-carrier-protein] synthase activity"/>
    <property type="evidence" value="ECO:0007669"/>
    <property type="project" value="InterPro"/>
</dbReference>
<feature type="domain" description="Carrier" evidence="8">
    <location>
        <begin position="1426"/>
        <end position="1501"/>
    </location>
</feature>
<dbReference type="PROSITE" id="PS52004">
    <property type="entry name" value="KS3_2"/>
    <property type="match status" value="2"/>
</dbReference>
<dbReference type="InterPro" id="IPR014043">
    <property type="entry name" value="Acyl_transferase_dom"/>
</dbReference>
<name>A0A8H1QJD5_9ACTN</name>
<dbReference type="SUPFAM" id="SSF52151">
    <property type="entry name" value="FabD/lysophospholipase-like"/>
    <property type="match status" value="2"/>
</dbReference>
<dbReference type="InterPro" id="IPR009081">
    <property type="entry name" value="PP-bd_ACP"/>
</dbReference>
<gene>
    <name evidence="10" type="ORF">D8771_33855</name>
</gene>
<dbReference type="InterPro" id="IPR020806">
    <property type="entry name" value="PKS_PP-bd"/>
</dbReference>
<evidence type="ECO:0000313" key="11">
    <source>
        <dbReference type="Proteomes" id="UP000298111"/>
    </source>
</evidence>
<dbReference type="SUPFAM" id="SSF55048">
    <property type="entry name" value="Probable ACP-binding domain of malonyl-CoA ACP transacylase"/>
    <property type="match status" value="2"/>
</dbReference>
<feature type="domain" description="Ketosynthase family 3 (KS3)" evidence="9">
    <location>
        <begin position="44"/>
        <end position="470"/>
    </location>
</feature>
<dbReference type="Pfam" id="PF18369">
    <property type="entry name" value="PKS_DE"/>
    <property type="match status" value="1"/>
</dbReference>
<evidence type="ECO:0000256" key="3">
    <source>
        <dbReference type="ARBA" id="ARBA00022553"/>
    </source>
</evidence>
<dbReference type="FunFam" id="1.10.1200.10:FF:000007">
    <property type="entry name" value="Probable polyketide synthase pks17"/>
    <property type="match status" value="2"/>
</dbReference>
<protein>
    <submittedName>
        <fullName evidence="10">SDR family NAD(P)-dependent oxidoreductase</fullName>
    </submittedName>
</protein>
<evidence type="ECO:0000256" key="5">
    <source>
        <dbReference type="ARBA" id="ARBA00023194"/>
    </source>
</evidence>
<keyword evidence="7" id="KW-0012">Acyltransferase</keyword>
<keyword evidence="3" id="KW-0597">Phosphoprotein</keyword>
<dbReference type="SUPFAM" id="SSF47336">
    <property type="entry name" value="ACP-like"/>
    <property type="match status" value="2"/>
</dbReference>
<evidence type="ECO:0000256" key="7">
    <source>
        <dbReference type="ARBA" id="ARBA00023315"/>
    </source>
</evidence>
<feature type="domain" description="Ketosynthase family 3 (KS3)" evidence="9">
    <location>
        <begin position="1523"/>
        <end position="1942"/>
    </location>
</feature>
<dbReference type="InterPro" id="IPR001227">
    <property type="entry name" value="Ac_transferase_dom_sf"/>
</dbReference>
<dbReference type="Pfam" id="PF16197">
    <property type="entry name" value="KAsynt_C_assoc"/>
    <property type="match status" value="2"/>
</dbReference>
<comment type="cofactor">
    <cofactor evidence="1">
        <name>pantetheine 4'-phosphate</name>
        <dbReference type="ChEBI" id="CHEBI:47942"/>
    </cofactor>
</comment>
<dbReference type="InterPro" id="IPR016039">
    <property type="entry name" value="Thiolase-like"/>
</dbReference>
<dbReference type="InterPro" id="IPR016035">
    <property type="entry name" value="Acyl_Trfase/lysoPLipase"/>
</dbReference>
<sequence>MSENQAARSTDSVEPQKLLDYLKKATGELRQANRRLREIEAANTEPIAIVGMSCRLPGDVRSPHDLWRLLERGGDGMSAFPVDRGWDLAHLYSPDPTRPGTSYAREGGFVHDATEFDPAFFGMSPREALAMDPQQRLLLQASWEAFEHAGVDPTALKNTDTGVFVGAASTGYGSHLTELPQGVEGYLLTGNSMAVASGRIAYTLGLKGPAVTVDTACSSSLVALHMAVTSLRSGECSLALVGGVTVMSTPGMFLEFSRQQGLASDGRCKAFSDDADGTGWSEGVGLLVVSRLSDARRAGHRVLAVVRGTAVNQDGASNGLTVPNGPSQQRVIRTALTNAGIAASEVDAVEAHGTGTSLGDPIEAQALLATYGQDRPEDRPLWLGSVKSNLGHTQAAAGVTGVLKMVLALRHELLPKTLYAEKPSSHVDWSSGAVELLGQARQWPRGERPRRAGVSSFGISGTNAHVILEEAPAEADPAQDAPAAPAVPLPVVPWTLSTRQPETLPKLAARLRSSLTARPGTRPLDIGRTLATGRAAFEHRAVVLASDLDSADSALETLTTGATSPHVVRGTVRGGTGRTRARLGFVFSGQGGQRVGMGRQLAETFPVFAAALDEVCAGFDGLLDRPLREVMFTDPDGLLSGTGWAQPALFAIEVALFRLLESWGVTPDCLTGHSVGEFAAAHVAGVLTLPDACRLVAARARLMAALPSGGAMWAVRASLEEVTPLLVEGVSVAAVNAPGQVVLSGEREAVETVAARLVDRQGRWLETSHAFHSALMGPMLDEFARLAGSVPHARPQLPIISTLTGEPVIAFTPSYWADQIRGTVRFADAITRMRAQKVARFVELGPDTNLVGAIDETCGDGALAVALLRRDRPEPTSAVTALARLWADGGRVDWHAFYAHTDARTTDLPTYPFARDRYWMQNPEGASPRRQRTERTAADGLRYEIAWHPVTTDEVSDLSGGWLLVESAGALDVWAEALAGELASRGVRVERLRLGVGDLDRVGLAERLAGFAGCGRVVSFLGQEETGHSEHAGVPLGLVGTVALVQAVADAGLDVRVWCVTSGAVSVVPGDGVVCPLRAGVWGLGRVVALEEPGRWGGLVDVPVEPVGGSVARLVEVLAGGAGVEDQVAVRGGAVLGRRLVRARSSSGGGVWLPSGTVLVTGGTGALGARVARWVVERGAGRVVLASRRGMAAEGAAELCEELRALGAGVEVVACDVGVRREVEELFERFDVSAVVHAAGVLDDGVVGGLTVDRLAGVWEAKAGAAWHLHHALGDRELDAFIVFSSAAGVWGGAGQGSYAAANAALDALVEYRRASGLVGASVAWGPWAESGMAADEGVRARLARGGLTPLDPGVAVDVLGSVSGCETVVDVDWGRFVPGATAVRASRLWDEVAPGAGVVVERAESAGGGGLRKRLAGLSGAARRSSLMETVRGRAASVLGFTEATAVDVSKSFRDLGFDSLTAVELRNGLAAETALTLPSTLVYDYPSVEALTDELLTRLFGATEDDVPAAVAVTASPAATDDPVVVVGMGCRFPGGVASPEDLWRLLADGVDAMGGFPADRGWDRIQDTGDGYARVGGFVEGAADFDAGLFGISPREALAMDPQQRLLLEVVWESLEGAGIAPLSLRGLPVGVFAGTNGQDYPALLALAGESGDGYAGTGSSGSVLSGRVSYALGLEGPAVTVDTACSSSLVAMHMAAQSLRSGECSLALAGGVTVMSTPGAFVEFERQGGLAGDGRCKAFSDDADGTGWGEGVGVLVLERLSDARRNGHRVLAVVRGSAVNQDGASNGLTAPNGPSQQRVIRQALANAQVSPGDVDVVEAHGTGTSLGDPIEAQALLATYGQGRPGDRPLWLGSVKSNLGHTQAAAGVAGVMKMILAMRHGSLPKTLHVDTPTSHVDWSAGAVELLTEPREWPRDERPRRAGVSSFGVSGTNAHVVIEEAPEAVTEEVAASGARLPVVPWVVSARSREGVAAQTARLASRVVGLDAVDVGLSLAATRSALEHRAVVLGGDAEELRTRLSAVAAGERGTEILSGAVRTGLTGFVFSGQGGQRLGMGRELAETFPVFADALDEVCAHFDGLLDRPLRDVMFADGEALGQTGWAQPALFAVEVALFRLVESWGVTPDYLVGHSVGELAAAHVSGVLLLADACKLVAARARLMQALPEGGAMWAVRASLEEVAPLLVEGVSVAAVNAPGQVVLSGTREAVESVAAGLPNHQGRWLEVSHAFHSALMEPMLEEFGRVADGIEMRRPEVPIVSTLTGEPVEEFSAAYWADQVRGTVRFTDALTHLAGLGVARFVELGPDATLMAAVEETCGDDALAVPVLHRKRPEATSAVTALARLWVDGVTVDWAAFFAPTGARPVELPTYAFQHERYWPSLRRQTAASTEAGADASFWDAVERGDAELFAEEFGVDLKAPLHETLPALSAWQRRRREHAEADKLRYEVTWTPLGPPNGTEVSGGWLLVEPEEAADAWVDAMAAELDSRGARVRRLRLGAAELDRKALTARLAKFSDCGTVVSFLGQDETSHPEYPGLVLGLVGTVTLVQALGDAGLDVRVWAVTSGAVSAVPGDGVVRPLRAGVWGLGRVVALEEPDRWGGLVDVPVEPVGGSVARLVEALSCGVAGEDQLAVRGGAVLGRRLVRARSSSGGGVWSPSGTVLVTGGTGALGARVARWVVERGAGRVVLASRRGMAAEGAMELCDELRASGAGVEVVACDVGVRREVEDLFERFEVSAVVHAAGVLDDGVVGGLTVDRLAGVWEAKAGAAWHLHHALGDRELDAFVVFSSAAGVWGGAGQGSYAAANAALDALVEHRLANGLVGASVAWGPWAEGGMAADEAVRSRLGRGGVRPLEPKAAVGILGSASGCFAVADVDWGRFVPGVTALRASRLWDEIAPQGATTSEQVDGAVGLRDRLVGVVGVARRTMVTDVVRGQVAAVLGFADADGLDVSKSFRDLGFDSLTAVEFRNALAAETGLKLPSTLVFDHPTPSALAEFLLGRLPDASPDEARDADTELDRLEAALLALPAQEVARLRVTSRLQQLVKRLDGTSTGDGAAGISAKIEAATSDDIFDLIDNEIGTR</sequence>
<dbReference type="InterPro" id="IPR036291">
    <property type="entry name" value="NAD(P)-bd_dom_sf"/>
</dbReference>
<dbReference type="CDD" id="cd00833">
    <property type="entry name" value="PKS"/>
    <property type="match status" value="2"/>
</dbReference>
<organism evidence="10 11">
    <name type="scientific">Streptomyces albus</name>
    <dbReference type="NCBI Taxonomy" id="1888"/>
    <lineage>
        <taxon>Bacteria</taxon>
        <taxon>Bacillati</taxon>
        <taxon>Actinomycetota</taxon>
        <taxon>Actinomycetes</taxon>
        <taxon>Kitasatosporales</taxon>
        <taxon>Streptomycetaceae</taxon>
        <taxon>Streptomyces</taxon>
    </lineage>
</organism>
<evidence type="ECO:0000256" key="2">
    <source>
        <dbReference type="ARBA" id="ARBA00022450"/>
    </source>
</evidence>
<dbReference type="InterPro" id="IPR014031">
    <property type="entry name" value="Ketoacyl_synth_C"/>
</dbReference>
<dbReference type="Gene3D" id="3.40.50.720">
    <property type="entry name" value="NAD(P)-binding Rossmann-like Domain"/>
    <property type="match status" value="2"/>
</dbReference>
<dbReference type="Gene3D" id="1.10.1200.10">
    <property type="entry name" value="ACP-like"/>
    <property type="match status" value="2"/>
</dbReference>
<comment type="caution">
    <text evidence="10">The sequence shown here is derived from an EMBL/GenBank/DDBJ whole genome shotgun (WGS) entry which is preliminary data.</text>
</comment>
<keyword evidence="4" id="KW-0808">Transferase</keyword>
<evidence type="ECO:0000256" key="1">
    <source>
        <dbReference type="ARBA" id="ARBA00001957"/>
    </source>
</evidence>
<dbReference type="PROSITE" id="PS50075">
    <property type="entry name" value="CARRIER"/>
    <property type="match status" value="2"/>
</dbReference>
<dbReference type="Proteomes" id="UP000298111">
    <property type="component" value="Unassembled WGS sequence"/>
</dbReference>
<dbReference type="Pfam" id="PF08990">
    <property type="entry name" value="Docking"/>
    <property type="match status" value="1"/>
</dbReference>
<dbReference type="InterPro" id="IPR032821">
    <property type="entry name" value="PKS_assoc"/>
</dbReference>
<dbReference type="SMART" id="SM00823">
    <property type="entry name" value="PKS_PP"/>
    <property type="match status" value="2"/>
</dbReference>
<dbReference type="InterPro" id="IPR050091">
    <property type="entry name" value="PKS_NRPS_Biosynth_Enz"/>
</dbReference>
<keyword evidence="5" id="KW-0045">Antibiotic biosynthesis</keyword>
<dbReference type="InterPro" id="IPR015083">
    <property type="entry name" value="NorB/c/GfsB-D-like_docking"/>
</dbReference>
<dbReference type="InterPro" id="IPR016036">
    <property type="entry name" value="Malonyl_transacylase_ACP-bd"/>
</dbReference>
<reference evidence="10 11" key="1">
    <citation type="submission" date="2018-10" db="EMBL/GenBank/DDBJ databases">
        <title>Isolation of pseudouridimycin from Streptomyces albus DSM 40763.</title>
        <authorList>
            <person name="Rosenqvist P."/>
            <person name="Metsae-Ketelae M."/>
            <person name="Virta P."/>
        </authorList>
    </citation>
    <scope>NUCLEOTIDE SEQUENCE [LARGE SCALE GENOMIC DNA]</scope>
    <source>
        <strain evidence="10 11">DSM 40763</strain>
    </source>
</reference>
<evidence type="ECO:0000259" key="9">
    <source>
        <dbReference type="PROSITE" id="PS52004"/>
    </source>
</evidence>
<dbReference type="Pfam" id="PF08659">
    <property type="entry name" value="KR"/>
    <property type="match status" value="2"/>
</dbReference>
<dbReference type="GO" id="GO:0031177">
    <property type="term" value="F:phosphopantetheine binding"/>
    <property type="evidence" value="ECO:0007669"/>
    <property type="project" value="InterPro"/>
</dbReference>
<dbReference type="Pfam" id="PF00698">
    <property type="entry name" value="Acyl_transf_1"/>
    <property type="match status" value="2"/>
</dbReference>
<dbReference type="GO" id="GO:0033068">
    <property type="term" value="P:macrolide biosynthetic process"/>
    <property type="evidence" value="ECO:0007669"/>
    <property type="project" value="UniProtKB-ARBA"/>
</dbReference>
<dbReference type="GO" id="GO:0004312">
    <property type="term" value="F:fatty acid synthase activity"/>
    <property type="evidence" value="ECO:0007669"/>
    <property type="project" value="TreeGrafter"/>
</dbReference>
<proteinExistence type="predicted"/>
<dbReference type="PROSITE" id="PS00012">
    <property type="entry name" value="PHOSPHOPANTETHEINE"/>
    <property type="match status" value="1"/>
</dbReference>
<evidence type="ECO:0000313" key="10">
    <source>
        <dbReference type="EMBL" id="TGG74602.1"/>
    </source>
</evidence>
<dbReference type="InterPro" id="IPR018201">
    <property type="entry name" value="Ketoacyl_synth_AS"/>
</dbReference>
<dbReference type="FunFam" id="3.40.47.10:FF:000019">
    <property type="entry name" value="Polyketide synthase type I"/>
    <property type="match status" value="2"/>
</dbReference>
<dbReference type="Pfam" id="PF00550">
    <property type="entry name" value="PP-binding"/>
    <property type="match status" value="2"/>
</dbReference>
<dbReference type="InterPro" id="IPR014030">
    <property type="entry name" value="Ketoacyl_synth_N"/>
</dbReference>
<dbReference type="Gene3D" id="3.30.70.3290">
    <property type="match status" value="2"/>
</dbReference>
<dbReference type="EMBL" id="RCIY01000120">
    <property type="protein sequence ID" value="TGG74602.1"/>
    <property type="molecule type" value="Genomic_DNA"/>
</dbReference>
<dbReference type="SUPFAM" id="SSF53901">
    <property type="entry name" value="Thiolase-like"/>
    <property type="match status" value="2"/>
</dbReference>
<dbReference type="Pfam" id="PF00109">
    <property type="entry name" value="ketoacyl-synt"/>
    <property type="match status" value="2"/>
</dbReference>
<dbReference type="InterPro" id="IPR013968">
    <property type="entry name" value="PKS_KR"/>
</dbReference>
<dbReference type="SUPFAM" id="SSF51735">
    <property type="entry name" value="NAD(P)-binding Rossmann-fold domains"/>
    <property type="match status" value="4"/>
</dbReference>
<evidence type="ECO:0000256" key="4">
    <source>
        <dbReference type="ARBA" id="ARBA00022679"/>
    </source>
</evidence>
<dbReference type="InterPro" id="IPR057326">
    <property type="entry name" value="KR_dom"/>
</dbReference>
<dbReference type="SMART" id="SM01294">
    <property type="entry name" value="PKS_PP_betabranch"/>
    <property type="match status" value="2"/>
</dbReference>
<accession>A0A8H1QJD5</accession>
<dbReference type="Gene3D" id="3.40.47.10">
    <property type="match status" value="2"/>
</dbReference>
<dbReference type="SMART" id="SM00825">
    <property type="entry name" value="PKS_KS"/>
    <property type="match status" value="2"/>
</dbReference>
<dbReference type="InterPro" id="IPR041618">
    <property type="entry name" value="PKS_DE"/>
</dbReference>
<dbReference type="PROSITE" id="PS00606">
    <property type="entry name" value="KS3_1"/>
    <property type="match status" value="2"/>
</dbReference>
<dbReference type="CDD" id="cd08952">
    <property type="entry name" value="KR_1_SDR_x"/>
    <property type="match status" value="2"/>
</dbReference>